<gene>
    <name evidence="2" type="primary">AlNc14C156G7658</name>
    <name evidence="2" type="ORF">ALNC14_086430</name>
</gene>
<dbReference type="InterPro" id="IPR045167">
    <property type="entry name" value="Hobbit"/>
</dbReference>
<evidence type="ECO:0000256" key="1">
    <source>
        <dbReference type="SAM" id="MobiDB-lite"/>
    </source>
</evidence>
<proteinExistence type="predicted"/>
<reference evidence="2" key="1">
    <citation type="journal article" date="2011" name="PLoS Biol.">
        <title>Gene gain and loss during evolution of obligate parasitism in the white rust pathogen of Arabidopsis thaliana.</title>
        <authorList>
            <person name="Kemen E."/>
            <person name="Gardiner A."/>
            <person name="Schultz-Larsen T."/>
            <person name="Kemen A.C."/>
            <person name="Balmuth A.L."/>
            <person name="Robert-Seilaniantz A."/>
            <person name="Bailey K."/>
            <person name="Holub E."/>
            <person name="Studholme D.J."/>
            <person name="Maclean D."/>
            <person name="Jones J.D."/>
        </authorList>
    </citation>
    <scope>NUCLEOTIDE SEQUENCE</scope>
</reference>
<dbReference type="HOGENOM" id="CLU_229105_0_0_1"/>
<dbReference type="PANTHER" id="PTHR15678:SF6">
    <property type="entry name" value="BRIDGE-LIKE LIPID TRANSFER PROTEIN FAMILY MEMBER 2"/>
    <property type="match status" value="1"/>
</dbReference>
<reference evidence="2" key="2">
    <citation type="submission" date="2011-02" db="EMBL/GenBank/DDBJ databases">
        <authorList>
            <person name="MacLean D."/>
        </authorList>
    </citation>
    <scope>NUCLEOTIDE SEQUENCE</scope>
</reference>
<evidence type="ECO:0000313" key="2">
    <source>
        <dbReference type="EMBL" id="CCA22500.1"/>
    </source>
</evidence>
<feature type="compositionally biased region" description="Basic and acidic residues" evidence="1">
    <location>
        <begin position="594"/>
        <end position="612"/>
    </location>
</feature>
<feature type="compositionally biased region" description="Polar residues" evidence="1">
    <location>
        <begin position="2335"/>
        <end position="2348"/>
    </location>
</feature>
<feature type="region of interest" description="Disordered" evidence="1">
    <location>
        <begin position="2380"/>
        <end position="2401"/>
    </location>
</feature>
<organism evidence="2">
    <name type="scientific">Albugo laibachii Nc14</name>
    <dbReference type="NCBI Taxonomy" id="890382"/>
    <lineage>
        <taxon>Eukaryota</taxon>
        <taxon>Sar</taxon>
        <taxon>Stramenopiles</taxon>
        <taxon>Oomycota</taxon>
        <taxon>Peronosporomycetes</taxon>
        <taxon>Albuginales</taxon>
        <taxon>Albuginaceae</taxon>
        <taxon>Albugo</taxon>
    </lineage>
</organism>
<dbReference type="EMBL" id="FR824201">
    <property type="protein sequence ID" value="CCA22500.1"/>
    <property type="molecule type" value="Genomic_DNA"/>
</dbReference>
<dbReference type="Pfam" id="PF10344">
    <property type="entry name" value="Hobbit"/>
    <property type="match status" value="1"/>
</dbReference>
<sequence>MHQSLLTIKLDDICIHLTIDRNEMSLDARKSSGKPNSSNMNRLQIAAKSFSWLNARVFLHLVHLLDVKFAQCAVNVYDDTSEDLLSAKNLDFSLQAQVDAVQEEVQICVCAFYNEPSLVTMKRCMGSVICHKTRLQANIPIIMSDGFRDLRPSILIVCSGVHVAIDYVSFLREMIFKDNIPSAKNETDNLPDINTMLHRIPKFVSIEVQQCSFTLASRADETMVTTVGKVLVQIQEPTKKNTLGSQPTERLMSIDSGPATIEIRERFRETTPCVVRWDYIKVESNWKASTSSLEVVPSVDVEPLKLKVMVETRAITLNIVKDLQNWVSMAAEASDQAVTQTKSPIEDVECKLTSRQHAKMDIQVQVKVVRTEIRLKSVEDFCDVFLKAVPDTLILIEEITVYAHPFLTEEILGVRSKSEFQCSRLQLFYLKEPQVHKMCFLSLDFMRVFLSPTTRLLGREQYAEIDLKAEWLEFKWSSQTLHAVGGMVEVLVCVIAAFIQEEPDHTSRYSNGPHPRSFVPEMKKGVDEVFSGMTDRLDFRSMITNIVVIFPSTWQDQNCVDYVSAQSLVMASCKQTNRLLLSISDIEVSTNFEVEERTETTRQDDSTSEKNMKQPQSNTRFRLYAWQPQASLRAGGNRSSSTCFSSFEKDNRAMRSSVYLYARTFALEETLLSTYNQSVLDLYVDSVWLAWDLPSQLRVMELVRRITSSAWEMIYRIRKSYAVFCTDENSRYNRPGGLNIPMNDVEECKRNEVLFEQLVSASGVKLHRLYATTISIDVSLVKGIESKLHIGVFAGYDMPDSWEFQSVCISIGTQQVLSIHDLVVRNTLNKSLDHVYGYFEQLLQVRKASTGRTCAEDLSNMDGILLTFDGVYLRLAVEFDASATMESLTKAVDPYKEDWKRITQKCWRPQHPNFSRYFQEYATRTRHQNLWIDVTGCRIECLDAPFESWLQRIHPLWVEAMEEREMMQSQMLLFEDPSVPSDPSKDVKNSVFASKAWIKRVRAITNTCKHDDEREYYTEDTRERLHIHSVIPTNGLILCLNLKQFSLDLDPQVTPKQDQNPFHSGVLIEAKNVSFQVRSFSVPLIAINQFRVYANVRKELQSEIDIENEWKYFASIEVSILTPVIAFSPRQLPSIVQLWELIASSCVPKPLDTQKSLVWDWVRHHLHGNLRVLVEDTTLRLFNPETSFDSLSISAQKWSLEWALHTICMSVDRLHLRTEPEALSNMVEISGITCEIALLWKSKVQSAFAEVKNQRLFPKHTSAWKDVYRDAASELDVHFKGEIAKTAPCSSTCERMQSKQEMASKSTIVMYLNQLEWLIEFAKAYKTLFSRKLAKAKCGLHIPNDDNAGISSNSTIIQLKKIWKSCHVDTFKISNVDAAIYANHNHLIGIRAFFNDSIDLTTELVAGISDGEPMWEIRDLAIVTRKLESRICTSHSGSRGEPFFSVQYACVHIGGSRSKLNDLQRVSSMKPSELKSRHQDFATKVDPSRSRRSILDHFAITQHNPFRFRDTEEEVATEKQQDESDCECIFLQEFRHSGYPMGFGTKEMRILITLGGIQTLLDLFHSGCHLLCIFARETSLSGSTTCHDSVEYPSEMASTPKKPTTLAEDPKFFAILNGERFESGQILQPTSHSESQSHNSIRESSSFPLDEMEASLLFKFMDCQINFQDAPHKGSTLLALHDGVLKKFVSQDSRLEMIEISVHGSESFTAPLDVDVASKAIWLRALADGSYCPTTSGLYRQVIAPMPLKVIVKISREAIIARDIQISISDLQANWHVSCKDILLQSLDSIKAILAAKDSRDAQAESLWNTQVKRLAKAGSCDAGSLKQMSLLKKQLKWEISYLQWWQICQWNASSDRRAAETDQEYFVNAFDGPRPRIPSSHSSSTPTGIYSESADPLSTEIKRAITEYDVLCEAVRRLELKAAEKSKRSSTKVEFVLHSSIIRLGAIHADILQMRLNEVVFTLKQQKDKSGACSLRIENFSCWNLSPGTCYPEMLLPTSNTTCVGEDDFFLRLDAEITRPCGELGVIQHFEVNVHPVQLCITQDLILQLSSYFSSSTETTTSQVAKKNAQHIRSQFLTLDAQSQGSCVNERLGVGTALRKAAQIASRSAPYTWASGIQIRNSTDVLRPRDWKEYITSSNRKESHIESLNDSKSAVEDDEESLDPGVRARDLSECRKFLFKHIRIGTIEAFVTYKNKDNASSQQSLEEMRGFQIKIHALVYCDKTCSLINLVLRIRRDVILDILSQVGRNFTNIANFLGDQFGTSRWANFEALAPLKTLTHVANYNYSVPFSFSGDKKSKRAKKALFKEVSIGATDTFQLALPQNHPSLRPRASTLETSSVRTRNAEPTRSFRNLFKQEECLEKSDLTISSNMSIDPKEGKRYNSFSLSTESQTDKDHLEREKRFDFFKSTKNVRKTDSTRD</sequence>
<protein>
    <submittedName>
        <fullName evidence="2">Uncharacterized protein AlNc14C156G7658</fullName>
    </submittedName>
</protein>
<dbReference type="PANTHER" id="PTHR15678">
    <property type="entry name" value="ANTIGEN MLAA-22-RELATED"/>
    <property type="match status" value="1"/>
</dbReference>
<name>F0WMG8_9STRA</name>
<feature type="region of interest" description="Disordered" evidence="1">
    <location>
        <begin position="594"/>
        <end position="616"/>
    </location>
</feature>
<feature type="region of interest" description="Disordered" evidence="1">
    <location>
        <begin position="2325"/>
        <end position="2348"/>
    </location>
</feature>
<accession>F0WMG8</accession>